<evidence type="ECO:0000256" key="1">
    <source>
        <dbReference type="ARBA" id="ARBA00022448"/>
    </source>
</evidence>
<proteinExistence type="predicted"/>
<dbReference type="GO" id="GO:0046872">
    <property type="term" value="F:metal ion binding"/>
    <property type="evidence" value="ECO:0007669"/>
    <property type="project" value="UniProtKB-KW"/>
</dbReference>
<evidence type="ECO:0000313" key="6">
    <source>
        <dbReference type="EMBL" id="TVV77291.1"/>
    </source>
</evidence>
<dbReference type="Gene3D" id="3.30.70.20">
    <property type="match status" value="1"/>
</dbReference>
<organism evidence="6 7">
    <name type="scientific">Alterirhizorhabdus solaris</name>
    <dbReference type="NCBI Taxonomy" id="2529389"/>
    <lineage>
        <taxon>Bacteria</taxon>
        <taxon>Pseudomonadati</taxon>
        <taxon>Pseudomonadota</taxon>
        <taxon>Alphaproteobacteria</taxon>
        <taxon>Sphingomonadales</taxon>
        <taxon>Rhizorhabdaceae</taxon>
        <taxon>Alterirhizorhabdus</taxon>
    </lineage>
</organism>
<keyword evidence="4" id="KW-0408">Iron</keyword>
<dbReference type="PANTHER" id="PTHR36923">
    <property type="entry name" value="FERREDOXIN"/>
    <property type="match status" value="1"/>
</dbReference>
<dbReference type="InterPro" id="IPR051269">
    <property type="entry name" value="Fe-S_cluster_ET"/>
</dbReference>
<keyword evidence="2" id="KW-0479">Metal-binding</keyword>
<protein>
    <submittedName>
        <fullName evidence="6">Ferredoxin</fullName>
    </submittedName>
</protein>
<keyword evidence="7" id="KW-1185">Reference proteome</keyword>
<keyword evidence="3" id="KW-0249">Electron transport</keyword>
<evidence type="ECO:0000313" key="7">
    <source>
        <dbReference type="Proteomes" id="UP000318681"/>
    </source>
</evidence>
<dbReference type="Proteomes" id="UP000318681">
    <property type="component" value="Unassembled WGS sequence"/>
</dbReference>
<name>A0A558RD96_9SPHN</name>
<accession>A0A558RD96</accession>
<dbReference type="PANTHER" id="PTHR36923:SF3">
    <property type="entry name" value="FERREDOXIN"/>
    <property type="match status" value="1"/>
</dbReference>
<evidence type="ECO:0000256" key="5">
    <source>
        <dbReference type="ARBA" id="ARBA00023014"/>
    </source>
</evidence>
<evidence type="ECO:0000256" key="4">
    <source>
        <dbReference type="ARBA" id="ARBA00023004"/>
    </source>
</evidence>
<sequence>MIVRVLREKCQGHARCWAQAPDVFVLDDEGYITPGDIAVPEDQERAAWRGAKSCPERALVIDDGATAA</sequence>
<gene>
    <name evidence="6" type="ORF">FOY91_01790</name>
</gene>
<dbReference type="EMBL" id="VNIM01000003">
    <property type="protein sequence ID" value="TVV77291.1"/>
    <property type="molecule type" value="Genomic_DNA"/>
</dbReference>
<dbReference type="Pfam" id="PF13459">
    <property type="entry name" value="Fer4_15"/>
    <property type="match status" value="1"/>
</dbReference>
<evidence type="ECO:0000256" key="3">
    <source>
        <dbReference type="ARBA" id="ARBA00022982"/>
    </source>
</evidence>
<evidence type="ECO:0000256" key="2">
    <source>
        <dbReference type="ARBA" id="ARBA00022723"/>
    </source>
</evidence>
<dbReference type="OrthoDB" id="164224at2"/>
<keyword evidence="1" id="KW-0813">Transport</keyword>
<dbReference type="GO" id="GO:0051536">
    <property type="term" value="F:iron-sulfur cluster binding"/>
    <property type="evidence" value="ECO:0007669"/>
    <property type="project" value="UniProtKB-KW"/>
</dbReference>
<dbReference type="AlphaFoldDB" id="A0A558RD96"/>
<dbReference type="SUPFAM" id="SSF54862">
    <property type="entry name" value="4Fe-4S ferredoxins"/>
    <property type="match status" value="1"/>
</dbReference>
<dbReference type="RefSeq" id="WP_145147504.1">
    <property type="nucleotide sequence ID" value="NZ_VNIM01000003.1"/>
</dbReference>
<comment type="caution">
    <text evidence="6">The sequence shown here is derived from an EMBL/GenBank/DDBJ whole genome shotgun (WGS) entry which is preliminary data.</text>
</comment>
<reference evidence="6 7" key="1">
    <citation type="submission" date="2019-07" db="EMBL/GenBank/DDBJ databases">
        <title>Sphingomonas solaris sp. nov., isolated from a solar panel from Boston, Massachusetts.</title>
        <authorList>
            <person name="Tanner K."/>
            <person name="Pascual J."/>
            <person name="Mancuso C."/>
            <person name="Pereto J."/>
            <person name="Khalil A."/>
            <person name="Vilanova C."/>
        </authorList>
    </citation>
    <scope>NUCLEOTIDE SEQUENCE [LARGE SCALE GENOMIC DNA]</scope>
    <source>
        <strain evidence="6 7">R4DWN</strain>
    </source>
</reference>
<keyword evidence="5" id="KW-0411">Iron-sulfur</keyword>